<dbReference type="AlphaFoldDB" id="A0A0W7YSD7"/>
<protein>
    <recommendedName>
        <fullName evidence="6">Carboxypeptidase regulatory-like domain-containing protein</fullName>
    </recommendedName>
</protein>
<organism evidence="3 4">
    <name type="scientific">Comamonas kerstersii</name>
    <dbReference type="NCBI Taxonomy" id="225992"/>
    <lineage>
        <taxon>Bacteria</taxon>
        <taxon>Pseudomonadati</taxon>
        <taxon>Pseudomonadota</taxon>
        <taxon>Betaproteobacteria</taxon>
        <taxon>Burkholderiales</taxon>
        <taxon>Comamonadaceae</taxon>
        <taxon>Comamonas</taxon>
    </lineage>
</organism>
<feature type="signal peptide" evidence="1">
    <location>
        <begin position="1"/>
        <end position="23"/>
    </location>
</feature>
<keyword evidence="4" id="KW-1185">Reference proteome</keyword>
<name>A0A0W7YSD7_9BURK</name>
<dbReference type="STRING" id="225992.B5M06_12835"/>
<reference evidence="2 5" key="2">
    <citation type="submission" date="2017-03" db="EMBL/GenBank/DDBJ databases">
        <title>Rapid Whole Genome Sequencing of Comamonas kerstersii Causing Continuous ambulatory Peritoneal Dialysis-Associated Peritonitis.</title>
        <authorList>
            <person name="Zheng B."/>
        </authorList>
    </citation>
    <scope>NUCLEOTIDE SEQUENCE [LARGE SCALE GENOMIC DNA]</scope>
    <source>
        <strain evidence="2 5">8943</strain>
    </source>
</reference>
<reference evidence="3 4" key="1">
    <citation type="submission" date="2015-12" db="EMBL/GenBank/DDBJ databases">
        <title>Complete genome sequence of a multi-drug resistant strain Acidovorax sp. 12322-1.</title>
        <authorList>
            <person name="Ming D."/>
            <person name="Wang M."/>
            <person name="Hu S."/>
            <person name="Zhou Y."/>
            <person name="Jiang T."/>
        </authorList>
    </citation>
    <scope>NUCLEOTIDE SEQUENCE [LARGE SCALE GENOMIC DNA]</scope>
    <source>
        <strain evidence="3 4">12322-1</strain>
    </source>
</reference>
<dbReference type="Gene3D" id="2.60.40.1120">
    <property type="entry name" value="Carboxypeptidase-like, regulatory domain"/>
    <property type="match status" value="1"/>
</dbReference>
<dbReference type="Proteomes" id="UP000242792">
    <property type="component" value="Chromosome"/>
</dbReference>
<dbReference type="KEGG" id="cke:B5M06_12835"/>
<accession>A0A1V0BGE3</accession>
<keyword evidence="1" id="KW-0732">Signal</keyword>
<evidence type="ECO:0000313" key="4">
    <source>
        <dbReference type="Proteomes" id="UP000053300"/>
    </source>
</evidence>
<dbReference type="RefSeq" id="WP_054066290.1">
    <property type="nucleotide sequence ID" value="NZ_CATYED010000010.1"/>
</dbReference>
<gene>
    <name evidence="3" type="ORF">AS359_04680</name>
    <name evidence="2" type="ORF">B5M06_12835</name>
</gene>
<dbReference type="OrthoDB" id="8926484at2"/>
<dbReference type="InterPro" id="IPR013784">
    <property type="entry name" value="Carb-bd-like_fold"/>
</dbReference>
<evidence type="ECO:0000313" key="2">
    <source>
        <dbReference type="EMBL" id="AQZ98998.1"/>
    </source>
</evidence>
<accession>A0A1V3TGR4</accession>
<dbReference type="EMBL" id="CP020121">
    <property type="protein sequence ID" value="AQZ98998.1"/>
    <property type="molecule type" value="Genomic_DNA"/>
</dbReference>
<feature type="chain" id="PRO_5036003220" description="Carboxypeptidase regulatory-like domain-containing protein" evidence="1">
    <location>
        <begin position="24"/>
        <end position="137"/>
    </location>
</feature>
<evidence type="ECO:0000256" key="1">
    <source>
        <dbReference type="SAM" id="SignalP"/>
    </source>
</evidence>
<accession>A0A0W7YSD7</accession>
<dbReference type="SUPFAM" id="SSF49452">
    <property type="entry name" value="Starch-binding domain-like"/>
    <property type="match status" value="1"/>
</dbReference>
<evidence type="ECO:0000313" key="5">
    <source>
        <dbReference type="Proteomes" id="UP000242792"/>
    </source>
</evidence>
<proteinExistence type="predicted"/>
<dbReference type="EMBL" id="LPXH01000041">
    <property type="protein sequence ID" value="KUF38007.1"/>
    <property type="molecule type" value="Genomic_DNA"/>
</dbReference>
<dbReference type="GeneID" id="83040203"/>
<evidence type="ECO:0008006" key="6">
    <source>
        <dbReference type="Google" id="ProtNLM"/>
    </source>
</evidence>
<dbReference type="GO" id="GO:0030246">
    <property type="term" value="F:carbohydrate binding"/>
    <property type="evidence" value="ECO:0007669"/>
    <property type="project" value="InterPro"/>
</dbReference>
<evidence type="ECO:0000313" key="3">
    <source>
        <dbReference type="EMBL" id="KUF38007.1"/>
    </source>
</evidence>
<sequence>MLQLNAKLLALLACASLAPHAFAQGNTGAIPAFVTQGALSYSCGGIGETQSSAMTQAQSQFPLSLLFVAKGGAYLANVNVSVTNAQNATEQFNAGGPICLLKLPAGNYTVSATAPDGSTQTKTVTVDSTSKTLEFVY</sequence>
<dbReference type="Proteomes" id="UP000053300">
    <property type="component" value="Unassembled WGS sequence"/>
</dbReference>